<comment type="caution">
    <text evidence="1">The sequence shown here is derived from an EMBL/GenBank/DDBJ whole genome shotgun (WGS) entry which is preliminary data.</text>
</comment>
<name>A0A7C9LRN9_9MICO</name>
<keyword evidence="2" id="KW-1185">Reference proteome</keyword>
<dbReference type="EMBL" id="WODA01000004">
    <property type="protein sequence ID" value="MUN06116.1"/>
    <property type="molecule type" value="Genomic_DNA"/>
</dbReference>
<dbReference type="Proteomes" id="UP000480122">
    <property type="component" value="Unassembled WGS sequence"/>
</dbReference>
<protein>
    <submittedName>
        <fullName evidence="1">Thioredoxin family protein</fullName>
    </submittedName>
</protein>
<sequence length="102" mass="11105">MRVELLHLADCPNWEQTLRLLREVLDATGHHDVLITASVIDPGEPAVDTRFAGSPTILVDGTDPFASDQSENAHACRVYVTPDGIAGHPTRAQLEEVIRSHA</sequence>
<accession>A0A7C9LRN9</accession>
<organism evidence="1 2">
    <name type="scientific">Agromyces luteolus</name>
    <dbReference type="NCBI Taxonomy" id="88373"/>
    <lineage>
        <taxon>Bacteria</taxon>
        <taxon>Bacillati</taxon>
        <taxon>Actinomycetota</taxon>
        <taxon>Actinomycetes</taxon>
        <taxon>Micrococcales</taxon>
        <taxon>Microbacteriaceae</taxon>
        <taxon>Agromyces</taxon>
    </lineage>
</organism>
<evidence type="ECO:0000313" key="2">
    <source>
        <dbReference type="Proteomes" id="UP000480122"/>
    </source>
</evidence>
<evidence type="ECO:0000313" key="1">
    <source>
        <dbReference type="EMBL" id="MUN06116.1"/>
    </source>
</evidence>
<gene>
    <name evidence="1" type="ORF">GLX25_03165</name>
</gene>
<proteinExistence type="predicted"/>
<reference evidence="1 2" key="1">
    <citation type="submission" date="2019-11" db="EMBL/GenBank/DDBJ databases">
        <title>Agromyces kandeliae sp. nov., isolated from mangrove soil.</title>
        <authorList>
            <person name="Wang R."/>
        </authorList>
    </citation>
    <scope>NUCLEOTIDE SEQUENCE [LARGE SCALE GENOMIC DNA]</scope>
    <source>
        <strain evidence="1 2">JCM 11431</strain>
    </source>
</reference>
<dbReference type="AlphaFoldDB" id="A0A7C9LRN9"/>